<keyword evidence="3" id="KW-1185">Reference proteome</keyword>
<name>A0AA37UN66_9PEZI</name>
<evidence type="ECO:0000256" key="1">
    <source>
        <dbReference type="SAM" id="MobiDB-lite"/>
    </source>
</evidence>
<evidence type="ECO:0000313" key="2">
    <source>
        <dbReference type="EMBL" id="GKT47925.1"/>
    </source>
</evidence>
<dbReference type="Proteomes" id="UP001055115">
    <property type="component" value="Unassembled WGS sequence"/>
</dbReference>
<dbReference type="AlphaFoldDB" id="A0AA37UN66"/>
<feature type="compositionally biased region" description="Basic and acidic residues" evidence="1">
    <location>
        <begin position="54"/>
        <end position="65"/>
    </location>
</feature>
<dbReference type="RefSeq" id="XP_049130275.1">
    <property type="nucleotide sequence ID" value="XM_049274318.1"/>
</dbReference>
<reference evidence="2 3" key="1">
    <citation type="submission" date="2022-03" db="EMBL/GenBank/DDBJ databases">
        <title>Genome data of Colletotrichum spp.</title>
        <authorList>
            <person name="Utami Y.D."/>
            <person name="Hiruma K."/>
        </authorList>
    </citation>
    <scope>NUCLEOTIDE SEQUENCE [LARGE SCALE GENOMIC DNA]</scope>
    <source>
        <strain evidence="2 3">MAFF 239500</strain>
    </source>
</reference>
<sequence>MRQLSCERTVSRAAFTLRDKNPGSLPTDTGASRSNGLGQEKMKKSSTSVGLRSRAMEMRANNDKW</sequence>
<accession>A0AA37UN66</accession>
<gene>
    <name evidence="2" type="ORF">ColSpa_08106</name>
</gene>
<proteinExistence type="predicted"/>
<feature type="region of interest" description="Disordered" evidence="1">
    <location>
        <begin position="13"/>
        <end position="65"/>
    </location>
</feature>
<organism evidence="2 3">
    <name type="scientific">Colletotrichum spaethianum</name>
    <dbReference type="NCBI Taxonomy" id="700344"/>
    <lineage>
        <taxon>Eukaryota</taxon>
        <taxon>Fungi</taxon>
        <taxon>Dikarya</taxon>
        <taxon>Ascomycota</taxon>
        <taxon>Pezizomycotina</taxon>
        <taxon>Sordariomycetes</taxon>
        <taxon>Hypocreomycetidae</taxon>
        <taxon>Glomerellales</taxon>
        <taxon>Glomerellaceae</taxon>
        <taxon>Colletotrichum</taxon>
        <taxon>Colletotrichum spaethianum species complex</taxon>
    </lineage>
</organism>
<feature type="compositionally biased region" description="Polar residues" evidence="1">
    <location>
        <begin position="24"/>
        <end position="37"/>
    </location>
</feature>
<protein>
    <submittedName>
        <fullName evidence="2">Uncharacterized protein</fullName>
    </submittedName>
</protein>
<comment type="caution">
    <text evidence="2">The sequence shown here is derived from an EMBL/GenBank/DDBJ whole genome shotgun (WGS) entry which is preliminary data.</text>
</comment>
<dbReference type="GeneID" id="73328908"/>
<evidence type="ECO:0000313" key="3">
    <source>
        <dbReference type="Proteomes" id="UP001055115"/>
    </source>
</evidence>
<dbReference type="EMBL" id="BQXU01000021">
    <property type="protein sequence ID" value="GKT47925.1"/>
    <property type="molecule type" value="Genomic_DNA"/>
</dbReference>